<dbReference type="EMBL" id="BQNB010019368">
    <property type="protein sequence ID" value="GJT84545.1"/>
    <property type="molecule type" value="Genomic_DNA"/>
</dbReference>
<name>A0ABQ5H9J5_9ASTR</name>
<dbReference type="PANTHER" id="PTHR33116">
    <property type="entry name" value="REVERSE TRANSCRIPTASE ZINC-BINDING DOMAIN-CONTAINING PROTEIN-RELATED-RELATED"/>
    <property type="match status" value="1"/>
</dbReference>
<comment type="caution">
    <text evidence="1">The sequence shown here is derived from an EMBL/GenBank/DDBJ whole genome shotgun (WGS) entry which is preliminary data.</text>
</comment>
<gene>
    <name evidence="1" type="ORF">Tco_1066262</name>
</gene>
<keyword evidence="2" id="KW-1185">Reference proteome</keyword>
<protein>
    <submittedName>
        <fullName evidence="1">Uncharacterized protein</fullName>
    </submittedName>
</protein>
<evidence type="ECO:0000313" key="2">
    <source>
        <dbReference type="Proteomes" id="UP001151760"/>
    </source>
</evidence>
<proteinExistence type="predicted"/>
<accession>A0ABQ5H9J5</accession>
<evidence type="ECO:0000313" key="1">
    <source>
        <dbReference type="EMBL" id="GJT84545.1"/>
    </source>
</evidence>
<dbReference type="Proteomes" id="UP001151760">
    <property type="component" value="Unassembled WGS sequence"/>
</dbReference>
<reference evidence="1" key="2">
    <citation type="submission" date="2022-01" db="EMBL/GenBank/DDBJ databases">
        <authorList>
            <person name="Yamashiro T."/>
            <person name="Shiraishi A."/>
            <person name="Satake H."/>
            <person name="Nakayama K."/>
        </authorList>
    </citation>
    <scope>NUCLEOTIDE SEQUENCE</scope>
</reference>
<dbReference type="PANTHER" id="PTHR33116:SF76">
    <property type="entry name" value="DUF4283 DOMAIN-CONTAINING PROTEIN"/>
    <property type="match status" value="1"/>
</dbReference>
<sequence length="287" mass="33801">MIVKHLWHVAIEKNSLWVKWIHIIKLKGRSIWAVNEEEYDSWGWKNILRLRDEVRKFMVIKIGNGEKNSVIYDNWCNVGILQSILTNMDIYNARVSPEIVVKDISHNGSYKWPEEWIEKCPNLSQYQKISIYESKNDELVWRSKKGNEGKFTVKQTYDDLRSNDEEVEWCRSGIAKQKMGVIYPELEWNDLVHMIAGLYIGNSIESIIRRLGLAASVYLVWQERNCRIFRGEKKNPNELAELFYETIRLRLMSLKVKKSIAVLKAQERWNVNLNIADTYKGVFGNTD</sequence>
<reference evidence="1" key="1">
    <citation type="journal article" date="2022" name="Int. J. Mol. Sci.">
        <title>Draft Genome of Tanacetum Coccineum: Genomic Comparison of Closely Related Tanacetum-Family Plants.</title>
        <authorList>
            <person name="Yamashiro T."/>
            <person name="Shiraishi A."/>
            <person name="Nakayama K."/>
            <person name="Satake H."/>
        </authorList>
    </citation>
    <scope>NUCLEOTIDE SEQUENCE</scope>
</reference>
<organism evidence="1 2">
    <name type="scientific">Tanacetum coccineum</name>
    <dbReference type="NCBI Taxonomy" id="301880"/>
    <lineage>
        <taxon>Eukaryota</taxon>
        <taxon>Viridiplantae</taxon>
        <taxon>Streptophyta</taxon>
        <taxon>Embryophyta</taxon>
        <taxon>Tracheophyta</taxon>
        <taxon>Spermatophyta</taxon>
        <taxon>Magnoliopsida</taxon>
        <taxon>eudicotyledons</taxon>
        <taxon>Gunneridae</taxon>
        <taxon>Pentapetalae</taxon>
        <taxon>asterids</taxon>
        <taxon>campanulids</taxon>
        <taxon>Asterales</taxon>
        <taxon>Asteraceae</taxon>
        <taxon>Asteroideae</taxon>
        <taxon>Anthemideae</taxon>
        <taxon>Anthemidinae</taxon>
        <taxon>Tanacetum</taxon>
    </lineage>
</organism>